<keyword evidence="6" id="KW-0145">Chemotaxis</keyword>
<evidence type="ECO:0000256" key="9">
    <source>
        <dbReference type="ARBA" id="ARBA00023136"/>
    </source>
</evidence>
<protein>
    <recommendedName>
        <fullName evidence="3">Flagellar FliJ protein</fullName>
    </recommendedName>
</protein>
<evidence type="ECO:0000256" key="5">
    <source>
        <dbReference type="ARBA" id="ARBA00022475"/>
    </source>
</evidence>
<gene>
    <name evidence="13" type="primary">fliJ</name>
    <name evidence="13" type="ORF">GTQ45_13080</name>
</gene>
<dbReference type="EMBL" id="WXYQ01000011">
    <property type="protein sequence ID" value="NBG96668.1"/>
    <property type="molecule type" value="Genomic_DNA"/>
</dbReference>
<accession>A0A845QEC7</accession>
<dbReference type="GO" id="GO:0071973">
    <property type="term" value="P:bacterial-type flagellum-dependent cell motility"/>
    <property type="evidence" value="ECO:0007669"/>
    <property type="project" value="InterPro"/>
</dbReference>
<dbReference type="OrthoDB" id="7871364at2"/>
<proteinExistence type="inferred from homology"/>
<feature type="compositionally biased region" description="Basic and acidic residues" evidence="12">
    <location>
        <begin position="107"/>
        <end position="123"/>
    </location>
</feature>
<keyword evidence="7" id="KW-1005">Bacterial flagellum biogenesis</keyword>
<dbReference type="GO" id="GO:0006935">
    <property type="term" value="P:chemotaxis"/>
    <property type="evidence" value="ECO:0007669"/>
    <property type="project" value="UniProtKB-KW"/>
</dbReference>
<comment type="caution">
    <text evidence="13">The sequence shown here is derived from an EMBL/GenBank/DDBJ whole genome shotgun (WGS) entry which is preliminary data.</text>
</comment>
<reference evidence="13 14" key="1">
    <citation type="journal article" date="2016" name="Int. J. Syst. Evol. Microbiol.">
        <title>Pyruvatibacter mobilis gen. nov., sp. nov., a marine bacterium from the culture broth of Picochlorum sp. 122.</title>
        <authorList>
            <person name="Wang G."/>
            <person name="Tang M."/>
            <person name="Wu H."/>
            <person name="Dai S."/>
            <person name="Li T."/>
            <person name="Chen C."/>
            <person name="He H."/>
            <person name="Fan J."/>
            <person name="Xiang W."/>
            <person name="Li X."/>
        </authorList>
    </citation>
    <scope>NUCLEOTIDE SEQUENCE [LARGE SCALE GENOMIC DNA]</scope>
    <source>
        <strain evidence="13 14">GYP-11</strain>
    </source>
</reference>
<evidence type="ECO:0000256" key="3">
    <source>
        <dbReference type="ARBA" id="ARBA00020392"/>
    </source>
</evidence>
<dbReference type="Gene3D" id="1.10.287.1700">
    <property type="match status" value="1"/>
</dbReference>
<keyword evidence="10" id="KW-1006">Bacterial flagellum protein export</keyword>
<feature type="region of interest" description="Disordered" evidence="12">
    <location>
        <begin position="107"/>
        <end position="141"/>
    </location>
</feature>
<dbReference type="Proteomes" id="UP000470384">
    <property type="component" value="Unassembled WGS sequence"/>
</dbReference>
<keyword evidence="9" id="KW-0472">Membrane</keyword>
<dbReference type="GeneID" id="300653827"/>
<evidence type="ECO:0000256" key="4">
    <source>
        <dbReference type="ARBA" id="ARBA00022448"/>
    </source>
</evidence>
<sequence length="141" mass="16664">MKSRTSLIRVQRFQVEEIQRRVADLERMLDDFRREQEDLEKRVRYEQEKAGITDEGHFAYPTYAKYASMRRDNLSQSIDELSRQVEAERARLADAFEELKKVELVDESARNRAKAESRRREQAELDEMAIGLHQRQSATAS</sequence>
<evidence type="ECO:0000256" key="6">
    <source>
        <dbReference type="ARBA" id="ARBA00022500"/>
    </source>
</evidence>
<evidence type="ECO:0000256" key="10">
    <source>
        <dbReference type="ARBA" id="ARBA00023225"/>
    </source>
</evidence>
<dbReference type="InterPro" id="IPR053716">
    <property type="entry name" value="Flag_assembly_chemotaxis_eff"/>
</dbReference>
<evidence type="ECO:0000256" key="12">
    <source>
        <dbReference type="SAM" id="MobiDB-lite"/>
    </source>
</evidence>
<dbReference type="NCBIfam" id="TIGR02473">
    <property type="entry name" value="flagell_FliJ"/>
    <property type="match status" value="1"/>
</dbReference>
<evidence type="ECO:0000256" key="7">
    <source>
        <dbReference type="ARBA" id="ARBA00022795"/>
    </source>
</evidence>
<organism evidence="13 14">
    <name type="scientific">Pyruvatibacter mobilis</name>
    <dbReference type="NCBI Taxonomy" id="1712261"/>
    <lineage>
        <taxon>Bacteria</taxon>
        <taxon>Pseudomonadati</taxon>
        <taxon>Pseudomonadota</taxon>
        <taxon>Alphaproteobacteria</taxon>
        <taxon>Hyphomicrobiales</taxon>
        <taxon>Parvibaculaceae</taxon>
        <taxon>Pyruvatibacter</taxon>
    </lineage>
</organism>
<keyword evidence="8" id="KW-0653">Protein transport</keyword>
<dbReference type="GO" id="GO:0044781">
    <property type="term" value="P:bacterial-type flagellum organization"/>
    <property type="evidence" value="ECO:0007669"/>
    <property type="project" value="UniProtKB-KW"/>
</dbReference>
<dbReference type="GO" id="GO:0005886">
    <property type="term" value="C:plasma membrane"/>
    <property type="evidence" value="ECO:0007669"/>
    <property type="project" value="UniProtKB-SubCell"/>
</dbReference>
<comment type="subcellular location">
    <subcellularLocation>
        <location evidence="1">Cell membrane</location>
        <topology evidence="1">Peripheral membrane protein</topology>
        <orientation evidence="1">Cytoplasmic side</orientation>
    </subcellularLocation>
</comment>
<comment type="similarity">
    <text evidence="2">Belongs to the FliJ family.</text>
</comment>
<dbReference type="GO" id="GO:0009288">
    <property type="term" value="C:bacterial-type flagellum"/>
    <property type="evidence" value="ECO:0007669"/>
    <property type="project" value="InterPro"/>
</dbReference>
<keyword evidence="5" id="KW-1003">Cell membrane</keyword>
<keyword evidence="11" id="KW-0175">Coiled coil</keyword>
<keyword evidence="4" id="KW-0813">Transport</keyword>
<keyword evidence="13" id="KW-0966">Cell projection</keyword>
<name>A0A845QEC7_9HYPH</name>
<keyword evidence="14" id="KW-1185">Reference proteome</keyword>
<evidence type="ECO:0000313" key="13">
    <source>
        <dbReference type="EMBL" id="NBG96668.1"/>
    </source>
</evidence>
<dbReference type="RefSeq" id="WP_027841377.1">
    <property type="nucleotide sequence ID" value="NZ_BMHN01000001.1"/>
</dbReference>
<evidence type="ECO:0000313" key="14">
    <source>
        <dbReference type="Proteomes" id="UP000470384"/>
    </source>
</evidence>
<dbReference type="AlphaFoldDB" id="A0A845QEC7"/>
<evidence type="ECO:0000256" key="8">
    <source>
        <dbReference type="ARBA" id="ARBA00022927"/>
    </source>
</evidence>
<keyword evidence="13" id="KW-0282">Flagellum</keyword>
<feature type="coiled-coil region" evidence="11">
    <location>
        <begin position="8"/>
        <end position="105"/>
    </location>
</feature>
<evidence type="ECO:0000256" key="11">
    <source>
        <dbReference type="SAM" id="Coils"/>
    </source>
</evidence>
<evidence type="ECO:0000256" key="2">
    <source>
        <dbReference type="ARBA" id="ARBA00010004"/>
    </source>
</evidence>
<dbReference type="GO" id="GO:0015031">
    <property type="term" value="P:protein transport"/>
    <property type="evidence" value="ECO:0007669"/>
    <property type="project" value="UniProtKB-KW"/>
</dbReference>
<evidence type="ECO:0000256" key="1">
    <source>
        <dbReference type="ARBA" id="ARBA00004413"/>
    </source>
</evidence>
<dbReference type="InterPro" id="IPR012823">
    <property type="entry name" value="Flagell_FliJ"/>
</dbReference>
<keyword evidence="13" id="KW-0969">Cilium</keyword>
<dbReference type="Pfam" id="PF02050">
    <property type="entry name" value="FliJ"/>
    <property type="match status" value="1"/>
</dbReference>